<protein>
    <submittedName>
        <fullName evidence="1">Uncharacterized protein</fullName>
    </submittedName>
</protein>
<dbReference type="EMBL" id="JAEKNQ010000035">
    <property type="protein sequence ID" value="MBJ7603286.1"/>
    <property type="molecule type" value="Genomic_DNA"/>
</dbReference>
<dbReference type="RefSeq" id="WP_338179055.1">
    <property type="nucleotide sequence ID" value="NZ_JAEKNQ010000035.1"/>
</dbReference>
<sequence length="247" mass="26973">MLRKDDLHLSKLVVNGMTIPPVMAAGPMGVMAPQALTPREGSEIYAEVSRYGFTGFQVVQGGIQLMSSDGMSIVVLTGGGWQFTEDLSRTTFDHSADKLAVVIDHYVKKLPQGTILAGQVAQVEAVWENFGADADSYIEQRFLKPEFARVVEGLVEGQEMLGGGVRMVLKRPAEQPLPPGMATADPSGPADVFEVKVEPLYADRTKLFLLVSGTFSPTVDFKVIERRTRSIRDLLWSKLATNMTLEA</sequence>
<evidence type="ECO:0000313" key="2">
    <source>
        <dbReference type="Proteomes" id="UP000620075"/>
    </source>
</evidence>
<comment type="caution">
    <text evidence="1">The sequence shown here is derived from an EMBL/GenBank/DDBJ whole genome shotgun (WGS) entry which is preliminary data.</text>
</comment>
<gene>
    <name evidence="1" type="ORF">JF888_08885</name>
</gene>
<dbReference type="AlphaFoldDB" id="A0A934KGY0"/>
<evidence type="ECO:0000313" key="1">
    <source>
        <dbReference type="EMBL" id="MBJ7603286.1"/>
    </source>
</evidence>
<dbReference type="Proteomes" id="UP000620075">
    <property type="component" value="Unassembled WGS sequence"/>
</dbReference>
<accession>A0A934KGY0</accession>
<name>A0A934KGY0_9BACT</name>
<reference evidence="1 2" key="1">
    <citation type="submission" date="2020-10" db="EMBL/GenBank/DDBJ databases">
        <title>Ca. Dormibacterota MAGs.</title>
        <authorList>
            <person name="Montgomery K."/>
        </authorList>
    </citation>
    <scope>NUCLEOTIDE SEQUENCE [LARGE SCALE GENOMIC DNA]</scope>
    <source>
        <strain evidence="1">SC8811_S16_3</strain>
    </source>
</reference>
<organism evidence="1 2">
    <name type="scientific">Candidatus Dormiibacter inghamiae</name>
    <dbReference type="NCBI Taxonomy" id="3127013"/>
    <lineage>
        <taxon>Bacteria</taxon>
        <taxon>Bacillati</taxon>
        <taxon>Candidatus Dormiibacterota</taxon>
        <taxon>Candidatus Dormibacteria</taxon>
        <taxon>Candidatus Dormibacterales</taxon>
        <taxon>Candidatus Dormibacteraceae</taxon>
        <taxon>Candidatus Dormiibacter</taxon>
    </lineage>
</organism>
<proteinExistence type="predicted"/>